<evidence type="ECO:0000313" key="2">
    <source>
        <dbReference type="EMBL" id="TMM50400.1"/>
    </source>
</evidence>
<keyword evidence="3" id="KW-1185">Reference proteome</keyword>
<dbReference type="GO" id="GO:0009100">
    <property type="term" value="P:glycoprotein metabolic process"/>
    <property type="evidence" value="ECO:0007669"/>
    <property type="project" value="UniProtKB-ARBA"/>
</dbReference>
<dbReference type="InterPro" id="IPR007074">
    <property type="entry name" value="LicD/FKTN/FKRP_NTP_transf"/>
</dbReference>
<feature type="domain" description="LicD/FKTN/FKRP nucleotidyltransferase" evidence="1">
    <location>
        <begin position="32"/>
        <end position="141"/>
    </location>
</feature>
<dbReference type="OrthoDB" id="9786100at2"/>
<sequence>MRIAYENGEPSADLQRLQQTLLAMCAKLLTYCEQRGIAIFLIGGTALGALRDGEIIPWDDDIDLALLRPDYERLMLSLAADSIPGMSLQEWRTEPRYHYPFAKLRLDGSSAGEVDFAGTGMHEGLFLDIFPYDRLPLDEAARERQRRRLGLLNLVILPPVLDPLVGGKPLWRRAARGLGLLLRQSLPLRWFVWLRERVQQASGAALSDEYDSFGMLGISQWRKKVLRESDLVPPRPAQFGPVSAAIPANCERFCELHYGNWRDPPPPEHRRPIHVGKVVLPE</sequence>
<evidence type="ECO:0000259" key="1">
    <source>
        <dbReference type="Pfam" id="PF04991"/>
    </source>
</evidence>
<protein>
    <submittedName>
        <fullName evidence="2">LicD family protein</fullName>
    </submittedName>
</protein>
<dbReference type="InterPro" id="IPR052942">
    <property type="entry name" value="LPS_cholinephosphotransferase"/>
</dbReference>
<reference evidence="2 3" key="1">
    <citation type="submission" date="2019-05" db="EMBL/GenBank/DDBJ databases">
        <title>Erythrobacter marisflavi sp. nov., isolated from isolated from water of an estuary environment.</title>
        <authorList>
            <person name="Yoon J.-H."/>
        </authorList>
    </citation>
    <scope>NUCLEOTIDE SEQUENCE [LARGE SCALE GENOMIC DNA]</scope>
    <source>
        <strain evidence="2 3">KEM-5</strain>
    </source>
</reference>
<proteinExistence type="predicted"/>
<dbReference type="EMBL" id="VCAO01000001">
    <property type="protein sequence ID" value="TMM50400.1"/>
    <property type="molecule type" value="Genomic_DNA"/>
</dbReference>
<dbReference type="Proteomes" id="UP000309668">
    <property type="component" value="Unassembled WGS sequence"/>
</dbReference>
<comment type="caution">
    <text evidence="2">The sequence shown here is derived from an EMBL/GenBank/DDBJ whole genome shotgun (WGS) entry which is preliminary data.</text>
</comment>
<name>A0A5S3PFN4_9SPHN</name>
<accession>A0A5S3PFN4</accession>
<dbReference type="RefSeq" id="WP_138616180.1">
    <property type="nucleotide sequence ID" value="NZ_VCAO01000001.1"/>
</dbReference>
<dbReference type="Pfam" id="PF04991">
    <property type="entry name" value="LicD"/>
    <property type="match status" value="1"/>
</dbReference>
<dbReference type="PANTHER" id="PTHR43404:SF2">
    <property type="entry name" value="LIPOPOLYSACCHARIDE CHOLINEPHOSPHOTRANSFERASE LICD"/>
    <property type="match status" value="1"/>
</dbReference>
<gene>
    <name evidence="2" type="ORF">FEV51_04300</name>
</gene>
<evidence type="ECO:0000313" key="3">
    <source>
        <dbReference type="Proteomes" id="UP000309668"/>
    </source>
</evidence>
<dbReference type="PANTHER" id="PTHR43404">
    <property type="entry name" value="LIPOPOLYSACCHARIDE CHOLINEPHOSPHOTRANSFERASE LICD"/>
    <property type="match status" value="1"/>
</dbReference>
<organism evidence="2 3">
    <name type="scientific">Qipengyuania marisflavi</name>
    <dbReference type="NCBI Taxonomy" id="2486356"/>
    <lineage>
        <taxon>Bacteria</taxon>
        <taxon>Pseudomonadati</taxon>
        <taxon>Pseudomonadota</taxon>
        <taxon>Alphaproteobacteria</taxon>
        <taxon>Sphingomonadales</taxon>
        <taxon>Erythrobacteraceae</taxon>
        <taxon>Qipengyuania</taxon>
    </lineage>
</organism>
<dbReference type="AlphaFoldDB" id="A0A5S3PFN4"/>